<dbReference type="GO" id="GO:0003676">
    <property type="term" value="F:nucleic acid binding"/>
    <property type="evidence" value="ECO:0007669"/>
    <property type="project" value="InterPro"/>
</dbReference>
<gene>
    <name evidence="2" type="ORF">AVEN_232154_1</name>
</gene>
<sequence>MHSPYCTFKVKNIRVEFPPAKCTSKAHPCDLGIIRSFKAHYRNQLLKNTLLSTESGGKKKSVNVLETPYDFFSMGESRQKCISSSFLKGVFPEVRSDEFAKENSNETEEFFPT</sequence>
<evidence type="ECO:0000313" key="3">
    <source>
        <dbReference type="Proteomes" id="UP000499080"/>
    </source>
</evidence>
<dbReference type="Proteomes" id="UP000499080">
    <property type="component" value="Unassembled WGS sequence"/>
</dbReference>
<organism evidence="2 3">
    <name type="scientific">Araneus ventricosus</name>
    <name type="common">Orbweaver spider</name>
    <name type="synonym">Epeira ventricosa</name>
    <dbReference type="NCBI Taxonomy" id="182803"/>
    <lineage>
        <taxon>Eukaryota</taxon>
        <taxon>Metazoa</taxon>
        <taxon>Ecdysozoa</taxon>
        <taxon>Arthropoda</taxon>
        <taxon>Chelicerata</taxon>
        <taxon>Arachnida</taxon>
        <taxon>Araneae</taxon>
        <taxon>Araneomorphae</taxon>
        <taxon>Entelegynae</taxon>
        <taxon>Araneoidea</taxon>
        <taxon>Araneidae</taxon>
        <taxon>Araneus</taxon>
    </lineage>
</organism>
<protein>
    <recommendedName>
        <fullName evidence="1">DDE-1 domain-containing protein</fullName>
    </recommendedName>
</protein>
<evidence type="ECO:0000259" key="1">
    <source>
        <dbReference type="Pfam" id="PF03184"/>
    </source>
</evidence>
<comment type="caution">
    <text evidence="2">The sequence shown here is derived from an EMBL/GenBank/DDBJ whole genome shotgun (WGS) entry which is preliminary data.</text>
</comment>
<keyword evidence="3" id="KW-1185">Reference proteome</keyword>
<reference evidence="2 3" key="1">
    <citation type="journal article" date="2019" name="Sci. Rep.">
        <title>Orb-weaving spider Araneus ventricosus genome elucidates the spidroin gene catalogue.</title>
        <authorList>
            <person name="Kono N."/>
            <person name="Nakamura H."/>
            <person name="Ohtoshi R."/>
            <person name="Moran D.A.P."/>
            <person name="Shinohara A."/>
            <person name="Yoshida Y."/>
            <person name="Fujiwara M."/>
            <person name="Mori M."/>
            <person name="Tomita M."/>
            <person name="Arakawa K."/>
        </authorList>
    </citation>
    <scope>NUCLEOTIDE SEQUENCE [LARGE SCALE GENOMIC DNA]</scope>
</reference>
<feature type="domain" description="DDE-1" evidence="1">
    <location>
        <begin position="9"/>
        <end position="66"/>
    </location>
</feature>
<dbReference type="Pfam" id="PF03184">
    <property type="entry name" value="DDE_1"/>
    <property type="match status" value="1"/>
</dbReference>
<evidence type="ECO:0000313" key="2">
    <source>
        <dbReference type="EMBL" id="GBM46267.1"/>
    </source>
</evidence>
<dbReference type="AlphaFoldDB" id="A0A4Y2FZ27"/>
<dbReference type="EMBL" id="BGPR01001129">
    <property type="protein sequence ID" value="GBM46267.1"/>
    <property type="molecule type" value="Genomic_DNA"/>
</dbReference>
<proteinExistence type="predicted"/>
<dbReference type="OrthoDB" id="162969at2759"/>
<dbReference type="InterPro" id="IPR004875">
    <property type="entry name" value="DDE_SF_endonuclease_dom"/>
</dbReference>
<accession>A0A4Y2FZ27</accession>
<name>A0A4Y2FZ27_ARAVE</name>